<evidence type="ECO:0000256" key="1">
    <source>
        <dbReference type="ARBA" id="ARBA00004604"/>
    </source>
</evidence>
<dbReference type="GO" id="GO:0000213">
    <property type="term" value="F:tRNA-intron lyase activity"/>
    <property type="evidence" value="ECO:0007669"/>
    <property type="project" value="UniProtKB-UniRule"/>
</dbReference>
<comment type="function">
    <text evidence="10">Constitutes one of the two catalytic subunit of the tRNA-splicing endonuclease complex, a complex responsible for identification and cleavage of the splice sites in pre-tRNA. It cleaves pre-tRNA at the 5'- and 3'-splice sites to release the intron. The products are an intron and two tRNA half-molecules bearing 2',3'-cyclic phosphate and 5'-OH termini. There are no conserved sequences at the splice sites, but the intron is invariably located at the same site in the gene, placing the splice sites an invariant distance from the constant structural features of the tRNA body.</text>
</comment>
<comment type="subcellular location">
    <subcellularLocation>
        <location evidence="1">Nucleus</location>
        <location evidence="1">Nucleolus</location>
    </subcellularLocation>
</comment>
<dbReference type="Ensembl" id="ENSTRUT00000060273.1">
    <property type="protein sequence ID" value="ENSTRUP00000078235.1"/>
    <property type="gene ID" value="ENSTRUG00000032895.1"/>
</dbReference>
<evidence type="ECO:0000256" key="3">
    <source>
        <dbReference type="ARBA" id="ARBA00012573"/>
    </source>
</evidence>
<evidence type="ECO:0000256" key="10">
    <source>
        <dbReference type="PIRNR" id="PIRNR017250"/>
    </source>
</evidence>
<keyword evidence="15" id="KW-1185">Reference proteome</keyword>
<feature type="domain" description="TSEN34 N-terminal" evidence="13">
    <location>
        <begin position="15"/>
        <end position="78"/>
    </location>
</feature>
<protein>
    <recommendedName>
        <fullName evidence="9 10">tRNA-splicing endonuclease subunit Sen34</fullName>
        <ecNumber evidence="3 10">4.6.1.16</ecNumber>
    </recommendedName>
</protein>
<reference evidence="14" key="2">
    <citation type="submission" date="2025-08" db="UniProtKB">
        <authorList>
            <consortium name="Ensembl"/>
        </authorList>
    </citation>
    <scope>IDENTIFICATION</scope>
</reference>
<reference evidence="14" key="3">
    <citation type="submission" date="2025-09" db="UniProtKB">
        <authorList>
            <consortium name="Ensembl"/>
        </authorList>
    </citation>
    <scope>IDENTIFICATION</scope>
</reference>
<dbReference type="OMA" id="RTFSLEW"/>
<dbReference type="FunCoup" id="A0A674NY10">
    <property type="interactions" value="420"/>
</dbReference>
<name>A0A674NY10_TAKRU</name>
<evidence type="ECO:0000256" key="9">
    <source>
        <dbReference type="ARBA" id="ARBA00070870"/>
    </source>
</evidence>
<dbReference type="CDD" id="cd22363">
    <property type="entry name" value="tRNA-intron_lyase_C"/>
    <property type="match status" value="1"/>
</dbReference>
<dbReference type="GeneTree" id="ENSGT00390000003912"/>
<dbReference type="SUPFAM" id="SSF53032">
    <property type="entry name" value="tRNA-intron endonuclease catalytic domain-like"/>
    <property type="match status" value="1"/>
</dbReference>
<evidence type="ECO:0000259" key="13">
    <source>
        <dbReference type="Pfam" id="PF26577"/>
    </source>
</evidence>
<keyword evidence="6 10" id="KW-0456">Lyase</keyword>
<accession>A0A674NY10</accession>
<dbReference type="InParanoid" id="A0A674NY10"/>
<dbReference type="GO" id="GO:0000379">
    <property type="term" value="P:tRNA-type intron splice site recognition and cleavage"/>
    <property type="evidence" value="ECO:0007669"/>
    <property type="project" value="UniProtKB-UniRule"/>
</dbReference>
<gene>
    <name evidence="14" type="primary">tsen34</name>
</gene>
<dbReference type="InterPro" id="IPR006677">
    <property type="entry name" value="tRNA_intron_Endonuc_cat-like"/>
</dbReference>
<dbReference type="InterPro" id="IPR016690">
    <property type="entry name" value="TSEN34"/>
</dbReference>
<dbReference type="AlphaFoldDB" id="A0A674NY10"/>
<evidence type="ECO:0000313" key="14">
    <source>
        <dbReference type="Ensembl" id="ENSTRUP00000078235.1"/>
    </source>
</evidence>
<feature type="active site" evidence="11">
    <location>
        <position position="258"/>
    </location>
</feature>
<dbReference type="PANTHER" id="PTHR13070:SF0">
    <property type="entry name" value="TRNA-SPLICING ENDONUCLEASE SUBUNIT SEN34"/>
    <property type="match status" value="1"/>
</dbReference>
<keyword evidence="5 10" id="KW-0819">tRNA processing</keyword>
<evidence type="ECO:0000256" key="11">
    <source>
        <dbReference type="PIRSR" id="PIRSR017250-50"/>
    </source>
</evidence>
<dbReference type="EC" id="4.6.1.16" evidence="3 10"/>
<dbReference type="Pfam" id="PF26577">
    <property type="entry name" value="TSEN34_N"/>
    <property type="match status" value="1"/>
</dbReference>
<comment type="similarity">
    <text evidence="2 10">Belongs to the tRNA-intron endonuclease family.</text>
</comment>
<dbReference type="FunFam" id="3.40.1350.10:FF:000002">
    <property type="entry name" value="tRNA-splicing endonuclease subunit Sen34"/>
    <property type="match status" value="1"/>
</dbReference>
<dbReference type="Proteomes" id="UP000005226">
    <property type="component" value="Chromosome 11"/>
</dbReference>
<dbReference type="InterPro" id="IPR006676">
    <property type="entry name" value="tRNA_splic"/>
</dbReference>
<evidence type="ECO:0000313" key="15">
    <source>
        <dbReference type="Proteomes" id="UP000005226"/>
    </source>
</evidence>
<evidence type="ECO:0000259" key="12">
    <source>
        <dbReference type="Pfam" id="PF01974"/>
    </source>
</evidence>
<dbReference type="Pfam" id="PF01974">
    <property type="entry name" value="tRNA_int_endo"/>
    <property type="match status" value="1"/>
</dbReference>
<keyword evidence="4" id="KW-0507">mRNA processing</keyword>
<evidence type="ECO:0000256" key="7">
    <source>
        <dbReference type="ARBA" id="ARBA00023242"/>
    </source>
</evidence>
<feature type="active site" evidence="11">
    <location>
        <position position="219"/>
    </location>
</feature>
<comment type="subunit">
    <text evidence="8">tRNA splicing endonuclease is a heterotetramer composed of TSEN2, TSEN15, TSEN34/LENG5 and TSEN54. tRNA splicing endonuclease complex also contains proteins of the pre-mRNA 3'-end processing machinery such as CLP1, CPSF1, CPSF4 and CSTF2.</text>
</comment>
<proteinExistence type="inferred from homology"/>
<feature type="domain" description="tRNA intron endonuclease catalytic" evidence="12">
    <location>
        <begin position="191"/>
        <end position="268"/>
    </location>
</feature>
<dbReference type="InterPro" id="IPR036167">
    <property type="entry name" value="tRNA_intron_Endo_cat-like_sf"/>
</dbReference>
<dbReference type="Gene3D" id="3.40.1350.10">
    <property type="match status" value="1"/>
</dbReference>
<evidence type="ECO:0000256" key="4">
    <source>
        <dbReference type="ARBA" id="ARBA00022664"/>
    </source>
</evidence>
<evidence type="ECO:0000256" key="6">
    <source>
        <dbReference type="ARBA" id="ARBA00023239"/>
    </source>
</evidence>
<evidence type="ECO:0000256" key="8">
    <source>
        <dbReference type="ARBA" id="ARBA00064779"/>
    </source>
</evidence>
<dbReference type="PIRSF" id="PIRSF017250">
    <property type="entry name" value="tRNA_splic_SEN34"/>
    <property type="match status" value="1"/>
</dbReference>
<sequence length="282" mass="31121">MGEPEGAPPRPPAVGVSLCDSAPLLWRLEDLRSVRARALVGTLLGSLPRTPRQNLRLGRPLLLLPEEERVLSEEHAAGALPARDQQGGDVELKVRQHQEEQQRSYEEQRVLALEDKKSALLRVRTASPTGESRIRTRDERLHAAQQNFGFPPSAMAVQLSTARAGLAHCSESRALLQADWPIRDQNPRSANRYQVFRDLRRRGFYLTSAGKFGGDFLVYPGDPLRFHAHFIAVCVSADESVCVLDILAVARLGSNVKKTVLLCSAGPDADVLYTSVQWSGMS</sequence>
<dbReference type="GO" id="GO:0006397">
    <property type="term" value="P:mRNA processing"/>
    <property type="evidence" value="ECO:0007669"/>
    <property type="project" value="UniProtKB-KW"/>
</dbReference>
<dbReference type="PANTHER" id="PTHR13070">
    <property type="entry name" value="TRNA-SPLICING ENDONUCLEASE SUBUNIT SEN34-RELATED"/>
    <property type="match status" value="1"/>
</dbReference>
<reference evidence="14 15" key="1">
    <citation type="journal article" date="2011" name="Genome Biol. Evol.">
        <title>Integration of the genetic map and genome assembly of fugu facilitates insights into distinct features of genome evolution in teleosts and mammals.</title>
        <authorList>
            <person name="Kai W."/>
            <person name="Kikuchi K."/>
            <person name="Tohari S."/>
            <person name="Chew A.K."/>
            <person name="Tay A."/>
            <person name="Fujiwara A."/>
            <person name="Hosoya S."/>
            <person name="Suetake H."/>
            <person name="Naruse K."/>
            <person name="Brenner S."/>
            <person name="Suzuki Y."/>
            <person name="Venkatesh B."/>
        </authorList>
    </citation>
    <scope>NUCLEOTIDE SEQUENCE [LARGE SCALE GENOMIC DNA]</scope>
</reference>
<dbReference type="GO" id="GO:0005730">
    <property type="term" value="C:nucleolus"/>
    <property type="evidence" value="ECO:0007669"/>
    <property type="project" value="UniProtKB-SubCell"/>
</dbReference>
<evidence type="ECO:0000256" key="2">
    <source>
        <dbReference type="ARBA" id="ARBA00008078"/>
    </source>
</evidence>
<dbReference type="GO" id="GO:0003676">
    <property type="term" value="F:nucleic acid binding"/>
    <property type="evidence" value="ECO:0007669"/>
    <property type="project" value="InterPro"/>
</dbReference>
<dbReference type="InterPro" id="IPR059049">
    <property type="entry name" value="TSEN34_N"/>
</dbReference>
<keyword evidence="7 10" id="KW-0539">Nucleus</keyword>
<organism evidence="14 15">
    <name type="scientific">Takifugu rubripes</name>
    <name type="common">Japanese pufferfish</name>
    <name type="synonym">Fugu rubripes</name>
    <dbReference type="NCBI Taxonomy" id="31033"/>
    <lineage>
        <taxon>Eukaryota</taxon>
        <taxon>Metazoa</taxon>
        <taxon>Chordata</taxon>
        <taxon>Craniata</taxon>
        <taxon>Vertebrata</taxon>
        <taxon>Euteleostomi</taxon>
        <taxon>Actinopterygii</taxon>
        <taxon>Neopterygii</taxon>
        <taxon>Teleostei</taxon>
        <taxon>Neoteleostei</taxon>
        <taxon>Acanthomorphata</taxon>
        <taxon>Eupercaria</taxon>
        <taxon>Tetraodontiformes</taxon>
        <taxon>Tetradontoidea</taxon>
        <taxon>Tetraodontidae</taxon>
        <taxon>Takifugu</taxon>
    </lineage>
</organism>
<dbReference type="NCBIfam" id="TIGR00324">
    <property type="entry name" value="endA"/>
    <property type="match status" value="1"/>
</dbReference>
<evidence type="ECO:0000256" key="5">
    <source>
        <dbReference type="ARBA" id="ARBA00022694"/>
    </source>
</evidence>
<feature type="active site" evidence="11">
    <location>
        <position position="227"/>
    </location>
</feature>
<dbReference type="InterPro" id="IPR011856">
    <property type="entry name" value="tRNA_endonuc-like_dom_sf"/>
</dbReference>
<dbReference type="GO" id="GO:0000214">
    <property type="term" value="C:tRNA-intron endonuclease complex"/>
    <property type="evidence" value="ECO:0007669"/>
    <property type="project" value="UniProtKB-UniRule"/>
</dbReference>